<feature type="compositionally biased region" description="Basic and acidic residues" evidence="1">
    <location>
        <begin position="108"/>
        <end position="117"/>
    </location>
</feature>
<accession>A0A5M6C1W4</accession>
<feature type="compositionally biased region" description="Basic and acidic residues" evidence="1">
    <location>
        <begin position="989"/>
        <end position="1008"/>
    </location>
</feature>
<dbReference type="KEGG" id="ksn:43589432"/>
<feature type="compositionally biased region" description="Polar residues" evidence="1">
    <location>
        <begin position="394"/>
        <end position="403"/>
    </location>
</feature>
<reference evidence="2" key="1">
    <citation type="submission" date="2017-08" db="EMBL/GenBank/DDBJ databases">
        <authorList>
            <person name="Cuomo C."/>
            <person name="Billmyre B."/>
            <person name="Heitman J."/>
        </authorList>
    </citation>
    <scope>NUCLEOTIDE SEQUENCE</scope>
    <source>
        <strain evidence="2">CBS 12478</strain>
    </source>
</reference>
<feature type="region of interest" description="Disordered" evidence="1">
    <location>
        <begin position="597"/>
        <end position="653"/>
    </location>
</feature>
<protein>
    <submittedName>
        <fullName evidence="2">Uncharacterized protein</fullName>
    </submittedName>
</protein>
<feature type="region of interest" description="Disordered" evidence="1">
    <location>
        <begin position="829"/>
        <end position="900"/>
    </location>
</feature>
<feature type="compositionally biased region" description="Pro residues" evidence="1">
    <location>
        <begin position="9"/>
        <end position="24"/>
    </location>
</feature>
<feature type="compositionally biased region" description="Basic and acidic residues" evidence="1">
    <location>
        <begin position="323"/>
        <end position="346"/>
    </location>
</feature>
<feature type="region of interest" description="Disordered" evidence="1">
    <location>
        <begin position="497"/>
        <end position="530"/>
    </location>
</feature>
<name>A0A5M6C1W4_9TREE</name>
<dbReference type="EMBL" id="CP144057">
    <property type="protein sequence ID" value="WWD19521.1"/>
    <property type="molecule type" value="Genomic_DNA"/>
</dbReference>
<dbReference type="Proteomes" id="UP000322225">
    <property type="component" value="Chromosome 7"/>
</dbReference>
<feature type="compositionally biased region" description="Basic and acidic residues" evidence="1">
    <location>
        <begin position="375"/>
        <end position="387"/>
    </location>
</feature>
<evidence type="ECO:0000313" key="2">
    <source>
        <dbReference type="EMBL" id="WWD19521.1"/>
    </source>
</evidence>
<dbReference type="OrthoDB" id="2564780at2759"/>
<evidence type="ECO:0000313" key="3">
    <source>
        <dbReference type="Proteomes" id="UP000322225"/>
    </source>
</evidence>
<feature type="region of interest" description="Disordered" evidence="1">
    <location>
        <begin position="941"/>
        <end position="1072"/>
    </location>
</feature>
<dbReference type="AlphaFoldDB" id="A0A5M6C1W4"/>
<dbReference type="GeneID" id="43589432"/>
<gene>
    <name evidence="2" type="ORF">CI109_103982</name>
</gene>
<feature type="compositionally biased region" description="Low complexity" evidence="1">
    <location>
        <begin position="739"/>
        <end position="751"/>
    </location>
</feature>
<feature type="compositionally biased region" description="Polar residues" evidence="1">
    <location>
        <begin position="277"/>
        <end position="291"/>
    </location>
</feature>
<feature type="compositionally biased region" description="Pro residues" evidence="1">
    <location>
        <begin position="556"/>
        <end position="570"/>
    </location>
</feature>
<feature type="region of interest" description="Disordered" evidence="1">
    <location>
        <begin position="277"/>
        <end position="296"/>
    </location>
</feature>
<feature type="compositionally biased region" description="Polar residues" evidence="1">
    <location>
        <begin position="885"/>
        <end position="897"/>
    </location>
</feature>
<feature type="region of interest" description="Disordered" evidence="1">
    <location>
        <begin position="306"/>
        <end position="405"/>
    </location>
</feature>
<feature type="compositionally biased region" description="Low complexity" evidence="1">
    <location>
        <begin position="224"/>
        <end position="241"/>
    </location>
</feature>
<feature type="region of interest" description="Disordered" evidence="1">
    <location>
        <begin position="463"/>
        <end position="485"/>
    </location>
</feature>
<feature type="compositionally biased region" description="Pro residues" evidence="1">
    <location>
        <begin position="125"/>
        <end position="135"/>
    </location>
</feature>
<dbReference type="RefSeq" id="XP_031860523.1">
    <property type="nucleotide sequence ID" value="XM_032005289.1"/>
</dbReference>
<feature type="region of interest" description="Disordered" evidence="1">
    <location>
        <begin position="1"/>
        <end position="33"/>
    </location>
</feature>
<feature type="region of interest" description="Disordered" evidence="1">
    <location>
        <begin position="548"/>
        <end position="570"/>
    </location>
</feature>
<keyword evidence="3" id="KW-1185">Reference proteome</keyword>
<feature type="compositionally biased region" description="Basic and acidic residues" evidence="1">
    <location>
        <begin position="597"/>
        <end position="610"/>
    </location>
</feature>
<organism evidence="2 3">
    <name type="scientific">Kwoniella shandongensis</name>
    <dbReference type="NCBI Taxonomy" id="1734106"/>
    <lineage>
        <taxon>Eukaryota</taxon>
        <taxon>Fungi</taxon>
        <taxon>Dikarya</taxon>
        <taxon>Basidiomycota</taxon>
        <taxon>Agaricomycotina</taxon>
        <taxon>Tremellomycetes</taxon>
        <taxon>Tremellales</taxon>
        <taxon>Cryptococcaceae</taxon>
        <taxon>Kwoniella</taxon>
    </lineage>
</organism>
<feature type="region of interest" description="Disordered" evidence="1">
    <location>
        <begin position="60"/>
        <end position="255"/>
    </location>
</feature>
<sequence>MSTTRTILPPAPNPPPVPLPPPQKLPSNEFYSEGSMYDDLDVEDLDAWRGRYATYREWRKEIPNKRGGVLGESAGSSLSNGRGVGVGSADWNWREESDYGTVPSTVVAERRRDDPPRMRGLQPQAEPPAPLPPPSGRVKSARPARQPSTFHPAPPTMAPQPISRSSVVPSQPPAPETVRHRTSAQSATHRPPLARQPSTDRKPPAPPLAHPRLDTKSTKQPDVASRPSLRGSSASSSPAPGELVVPSPSPSAGYTEREAYLNSALDLPLDILIQTSNVISSPRSDTSSKLTTGRLGSLLGKSRDNLLANSERSGSNTTLLSVKSERISSTRKNVGDDSKNGMESRRGNGAGLSRSYTNGSVIAKRQKPSSTAPVSREHHYQDSDHLPLPDSRPVKSQTPTETTVIRAARHPLPFSTSTSTLPTTDIPASPRHIPLPTTTATNISASPPSPLITTHRQQLPLPRPALTPHPSLDGHNGKSFGRRHRDPSVGDLTARFEPAMYPLPPSGATLVSSPETRKQLPTAGTPRAPAKVIEATPERLAKPLPAPVAVGAASSNPPPSSRSHVPPPITVPASRALLQLQPSSIPASAIHLDMQRHHDTSTGLHSHETSIRVNSPPSGRVPGQTRGFNFLSPPPTSQSLHSNEDQVSFEVPQGSRGRLKVTLKWIRSGRNTGFESNTKVAGSESEVPPAPPPKSASLLSRVRSTQSRDTTADKRGPHHRQQRPEDVPDITRAIHSSRSKTPPSSSHSPIPLHDRPSLEPAPPKRDGGIRSPLPDHLYPSGAFPNAYYSGATLPAYRPAPPQIYNMQLSPVPYGYPQLQTRWGAYRPAAPFGAISPPQPGSPSRESIDPPSDDGLAFEGMPQSMRGIAGLAPGYMGQSRRESPYAQGQANQRQQPLWYSQPDGGRPSIWQRMFSRPAQGEDDNPTNNATIKNWRRKVKPGRAPTMVPFMNRQRDGPSMIAPSSYPQRGLATRYQPTVPGGSAREPPPGVRDRWTWRRGVDAERARSGREGLPQLAPFNYPNTVGRGDTIAGLIRRRRRGEDVHKPDTLLPTFQNRRPKPERSMRESERAKDK</sequence>
<feature type="compositionally biased region" description="Basic and acidic residues" evidence="1">
    <location>
        <begin position="1057"/>
        <end position="1072"/>
    </location>
</feature>
<proteinExistence type="predicted"/>
<feature type="region of interest" description="Disordered" evidence="1">
    <location>
        <begin position="672"/>
        <end position="777"/>
    </location>
</feature>
<evidence type="ECO:0000256" key="1">
    <source>
        <dbReference type="SAM" id="MobiDB-lite"/>
    </source>
</evidence>
<feature type="compositionally biased region" description="Polar residues" evidence="1">
    <location>
        <begin position="307"/>
        <end position="321"/>
    </location>
</feature>
<feature type="compositionally biased region" description="Basic and acidic residues" evidence="1">
    <location>
        <begin position="752"/>
        <end position="768"/>
    </location>
</feature>
<reference evidence="2" key="2">
    <citation type="submission" date="2024-01" db="EMBL/GenBank/DDBJ databases">
        <title>Comparative genomics of Cryptococcus and Kwoniella reveals pathogenesis evolution and contrasting modes of karyotype evolution via chromosome fusion or intercentromeric recombination.</title>
        <authorList>
            <person name="Coelho M.A."/>
            <person name="David-Palma M."/>
            <person name="Shea T."/>
            <person name="Bowers K."/>
            <person name="McGinley-Smith S."/>
            <person name="Mohammad A.W."/>
            <person name="Gnirke A."/>
            <person name="Yurkov A.M."/>
            <person name="Nowrousian M."/>
            <person name="Sun S."/>
            <person name="Cuomo C.A."/>
            <person name="Heitman J."/>
        </authorList>
    </citation>
    <scope>NUCLEOTIDE SEQUENCE</scope>
    <source>
        <strain evidence="2">CBS 12478</strain>
    </source>
</reference>